<keyword evidence="9" id="KW-1185">Reference proteome</keyword>
<gene>
    <name evidence="8" type="ORF">SAMN05421686_101310</name>
</gene>
<dbReference type="Pfam" id="PF07715">
    <property type="entry name" value="Plug"/>
    <property type="match status" value="1"/>
</dbReference>
<feature type="signal peptide" evidence="5">
    <location>
        <begin position="1"/>
        <end position="23"/>
    </location>
</feature>
<dbReference type="EMBL" id="FTOH01000001">
    <property type="protein sequence ID" value="SIS43814.1"/>
    <property type="molecule type" value="Genomic_DNA"/>
</dbReference>
<evidence type="ECO:0000313" key="9">
    <source>
        <dbReference type="Proteomes" id="UP000185639"/>
    </source>
</evidence>
<keyword evidence="8" id="KW-0675">Receptor</keyword>
<dbReference type="GO" id="GO:0009279">
    <property type="term" value="C:cell outer membrane"/>
    <property type="evidence" value="ECO:0007669"/>
    <property type="project" value="UniProtKB-SubCell"/>
</dbReference>
<comment type="subcellular location">
    <subcellularLocation>
        <location evidence="1 4">Cell outer membrane</location>
    </subcellularLocation>
</comment>
<evidence type="ECO:0000256" key="3">
    <source>
        <dbReference type="ARBA" id="ARBA00023237"/>
    </source>
</evidence>
<dbReference type="Gene3D" id="2.60.40.1120">
    <property type="entry name" value="Carboxypeptidase-like, regulatory domain"/>
    <property type="match status" value="1"/>
</dbReference>
<comment type="similarity">
    <text evidence="4">Belongs to the TonB-dependent receptor family.</text>
</comment>
<dbReference type="InterPro" id="IPR008969">
    <property type="entry name" value="CarboxyPept-like_regulatory"/>
</dbReference>
<feature type="domain" description="TonB-dependent receptor-like beta-barrel" evidence="6">
    <location>
        <begin position="560"/>
        <end position="930"/>
    </location>
</feature>
<dbReference type="InterPro" id="IPR012910">
    <property type="entry name" value="Plug_dom"/>
</dbReference>
<organism evidence="8 9">
    <name type="scientific">Thalassolituus maritimus</name>
    <dbReference type="NCBI Taxonomy" id="484498"/>
    <lineage>
        <taxon>Bacteria</taxon>
        <taxon>Pseudomonadati</taxon>
        <taxon>Pseudomonadota</taxon>
        <taxon>Gammaproteobacteria</taxon>
        <taxon>Oceanospirillales</taxon>
        <taxon>Oceanospirillaceae</taxon>
        <taxon>Thalassolituus</taxon>
    </lineage>
</organism>
<dbReference type="Gene3D" id="2.40.170.20">
    <property type="entry name" value="TonB-dependent receptor, beta-barrel domain"/>
    <property type="match status" value="1"/>
</dbReference>
<dbReference type="Pfam" id="PF00593">
    <property type="entry name" value="TonB_dep_Rec_b-barrel"/>
    <property type="match status" value="1"/>
</dbReference>
<dbReference type="PANTHER" id="PTHR40980:SF5">
    <property type="entry name" value="TONB-DEPENDENT RECEPTOR"/>
    <property type="match status" value="1"/>
</dbReference>
<evidence type="ECO:0000256" key="1">
    <source>
        <dbReference type="ARBA" id="ARBA00004442"/>
    </source>
</evidence>
<feature type="domain" description="TonB-dependent receptor plug" evidence="7">
    <location>
        <begin position="217"/>
        <end position="310"/>
    </location>
</feature>
<dbReference type="SUPFAM" id="SSF56935">
    <property type="entry name" value="Porins"/>
    <property type="match status" value="1"/>
</dbReference>
<dbReference type="PANTHER" id="PTHR40980">
    <property type="entry name" value="PLUG DOMAIN-CONTAINING PROTEIN"/>
    <property type="match status" value="1"/>
</dbReference>
<keyword evidence="5" id="KW-0732">Signal</keyword>
<evidence type="ECO:0000256" key="5">
    <source>
        <dbReference type="SAM" id="SignalP"/>
    </source>
</evidence>
<evidence type="ECO:0000259" key="7">
    <source>
        <dbReference type="Pfam" id="PF07715"/>
    </source>
</evidence>
<dbReference type="AlphaFoldDB" id="A0A1N7J3C8"/>
<dbReference type="RefSeq" id="WP_076513774.1">
    <property type="nucleotide sequence ID" value="NZ_FTOH01000001.1"/>
</dbReference>
<dbReference type="InterPro" id="IPR036942">
    <property type="entry name" value="Beta-barrel_TonB_sf"/>
</dbReference>
<keyword evidence="2 4" id="KW-0472">Membrane</keyword>
<evidence type="ECO:0000256" key="2">
    <source>
        <dbReference type="ARBA" id="ARBA00023136"/>
    </source>
</evidence>
<evidence type="ECO:0000256" key="4">
    <source>
        <dbReference type="RuleBase" id="RU003357"/>
    </source>
</evidence>
<reference evidence="9" key="1">
    <citation type="submission" date="2017-01" db="EMBL/GenBank/DDBJ databases">
        <authorList>
            <person name="Varghese N."/>
            <person name="Submissions S."/>
        </authorList>
    </citation>
    <scope>NUCLEOTIDE SEQUENCE [LARGE SCALE GENOMIC DNA]</scope>
    <source>
        <strain evidence="9">DSM 24913</strain>
    </source>
</reference>
<dbReference type="STRING" id="484498.SAMN05421686_101310"/>
<dbReference type="InterPro" id="IPR037066">
    <property type="entry name" value="Plug_dom_sf"/>
</dbReference>
<dbReference type="InterPro" id="IPR000531">
    <property type="entry name" value="Beta-barrel_TonB"/>
</dbReference>
<proteinExistence type="inferred from homology"/>
<keyword evidence="4" id="KW-0798">TonB box</keyword>
<evidence type="ECO:0000313" key="8">
    <source>
        <dbReference type="EMBL" id="SIS43814.1"/>
    </source>
</evidence>
<feature type="chain" id="PRO_5013360550" evidence="5">
    <location>
        <begin position="24"/>
        <end position="996"/>
    </location>
</feature>
<protein>
    <submittedName>
        <fullName evidence="8">Outer membrane receptor proteins, mostly Fe transport</fullName>
    </submittedName>
</protein>
<dbReference type="OrthoDB" id="9768470at2"/>
<dbReference type="Proteomes" id="UP000185639">
    <property type="component" value="Unassembled WGS sequence"/>
</dbReference>
<evidence type="ECO:0000259" key="6">
    <source>
        <dbReference type="Pfam" id="PF00593"/>
    </source>
</evidence>
<sequence length="996" mass="109048">MSFKRLISTAAITSSFCLATAHAAEVVFYITEDGGAADAVSVSVNGQRRIVNPQGFVTFELPADSYTAELSQYGAWVGEADFTLENDDSSKDVFVEILGGEAIAETSSSDAAGGVIKGQLISNETGGPVSGARVSAAGTELGVITDDDGNFSLELPRGNYTLTVAHPSYQRAELNVNSMPGVPVDLNVEVGMSGNGVIEEVVAVGTYVADSATSQERDASAVLDSIGGEQMSRFGDSNAASALKRVAGVTIADGKYVVARGLNERHTSILLNGASLPSPDPSRRVVPLDLFPSSVIDGIDVQKTATPDVYADSTGSTVSLSTKKFPLEFEGKLSLSLGYNDSATFTEQEFMQEEGGDFFGFGADGDRALNQDAKEFSSESLLFNPELGKNLVAELPDNLNTEERNVLPDISAELSMGDTFYDNGNTAYGYQASVKFSNEWQVQERESDTNLLGEDGELNVDDSYDETRTTNDVNLGFGLSLGMLSGIHEVTSNTLLLRQTHSETSVKRGTGGDQDREGILYNMDWLERQLFMQQFTGEHYFDRFLKTTAQWQISFSEAELDNPDRRRYTYEIPAFDEGLDDYYLYWSEVKREYNTLSDSITDYSVSFDSSLFESSTNYLTADYGFSAFTREREADGTTLGYDANSGLAGDYINNFDIDQIVTETIAADELSLLNQTAGSADYNASWDMTALFGGIEYERLEVFRVNAGLRSESSDISVQTYESSAQDQSNPIYAEISDSNVYPSAGLTVFLGESVQLRGAWYQTINRPDFRELANAQYVDPDTGDNIRGYPLLESAEITNIDVRAEWYMSENESISLAYFTKNFDKPIEKTLLTGGSVFSYRNGDTGTINGVEIDFRSEFDLSSYLMFVSGNLSLIDSEVDIAFRSRAMQGQPDSLANVQIGLDDYDSQQKFTLVYNYHGELLYSATQANSNSPDIMEDPRGELSANYSTEIVPDLTFKVALKNITDEPVSLTQKGENYRSYRKGREVSAGISLVF</sequence>
<keyword evidence="3" id="KW-0998">Cell outer membrane</keyword>
<dbReference type="SUPFAM" id="SSF49464">
    <property type="entry name" value="Carboxypeptidase regulatory domain-like"/>
    <property type="match status" value="1"/>
</dbReference>
<name>A0A1N7J3C8_9GAMM</name>
<accession>A0A1N7J3C8</accession>
<dbReference type="Pfam" id="PF13620">
    <property type="entry name" value="CarboxypepD_reg"/>
    <property type="match status" value="1"/>
</dbReference>
<dbReference type="Gene3D" id="2.170.130.10">
    <property type="entry name" value="TonB-dependent receptor, plug domain"/>
    <property type="match status" value="1"/>
</dbReference>